<dbReference type="Proteomes" id="UP001378592">
    <property type="component" value="Unassembled WGS sequence"/>
</dbReference>
<organism evidence="1 2">
    <name type="scientific">Gryllus longicercus</name>
    <dbReference type="NCBI Taxonomy" id="2509291"/>
    <lineage>
        <taxon>Eukaryota</taxon>
        <taxon>Metazoa</taxon>
        <taxon>Ecdysozoa</taxon>
        <taxon>Arthropoda</taxon>
        <taxon>Hexapoda</taxon>
        <taxon>Insecta</taxon>
        <taxon>Pterygota</taxon>
        <taxon>Neoptera</taxon>
        <taxon>Polyneoptera</taxon>
        <taxon>Orthoptera</taxon>
        <taxon>Ensifera</taxon>
        <taxon>Gryllidea</taxon>
        <taxon>Grylloidea</taxon>
        <taxon>Gryllidae</taxon>
        <taxon>Gryllinae</taxon>
        <taxon>Gryllus</taxon>
    </lineage>
</organism>
<evidence type="ECO:0000313" key="2">
    <source>
        <dbReference type="Proteomes" id="UP001378592"/>
    </source>
</evidence>
<sequence>MPSDLQLEYFLSNKKTDWSTSTAVAHPVPFKGYLRSQALNPFSQITSRPGCVPLVPVPHSWMLDDDVLMKLRQEQHATTANSKYTNKSIYPRNKIHHAPPSCEKIQYVKSFLEYVSFISSFISLGVVLIQE</sequence>
<reference evidence="1 2" key="1">
    <citation type="submission" date="2024-03" db="EMBL/GenBank/DDBJ databases">
        <title>The genome assembly and annotation of the cricket Gryllus longicercus Weissman &amp; Gray.</title>
        <authorList>
            <person name="Szrajer S."/>
            <person name="Gray D."/>
            <person name="Ylla G."/>
        </authorList>
    </citation>
    <scope>NUCLEOTIDE SEQUENCE [LARGE SCALE GENOMIC DNA]</scope>
    <source>
        <strain evidence="1">DAG 2021-001</strain>
        <tissue evidence="1">Whole body minus gut</tissue>
    </source>
</reference>
<dbReference type="AlphaFoldDB" id="A0AAN9VZC5"/>
<gene>
    <name evidence="1" type="ORF">R5R35_011890</name>
</gene>
<proteinExistence type="predicted"/>
<keyword evidence="2" id="KW-1185">Reference proteome</keyword>
<dbReference type="EMBL" id="JAZDUA010000020">
    <property type="protein sequence ID" value="KAK7872766.1"/>
    <property type="molecule type" value="Genomic_DNA"/>
</dbReference>
<accession>A0AAN9VZC5</accession>
<comment type="caution">
    <text evidence="1">The sequence shown here is derived from an EMBL/GenBank/DDBJ whole genome shotgun (WGS) entry which is preliminary data.</text>
</comment>
<name>A0AAN9VZC5_9ORTH</name>
<protein>
    <submittedName>
        <fullName evidence="1">Uncharacterized protein</fullName>
    </submittedName>
</protein>
<evidence type="ECO:0000313" key="1">
    <source>
        <dbReference type="EMBL" id="KAK7872766.1"/>
    </source>
</evidence>